<gene>
    <name evidence="1" type="ORF">DDZ18_06195</name>
</gene>
<protein>
    <submittedName>
        <fullName evidence="1">Uncharacterized protein</fullName>
    </submittedName>
</protein>
<reference evidence="2" key="1">
    <citation type="submission" date="2018-05" db="EMBL/GenBank/DDBJ databases">
        <authorList>
            <person name="Liu B.-T."/>
        </authorList>
    </citation>
    <scope>NUCLEOTIDE SEQUENCE [LARGE SCALE GENOMIC DNA]</scope>
    <source>
        <strain evidence="2">WD6-1</strain>
    </source>
</reference>
<keyword evidence="2" id="KW-1185">Reference proteome</keyword>
<sequence>MILDRLGVMDEADALASLGVFRSFSNRIEMLDELRKRRDPQTIEHACLSYYKGLLTEANSIRNKYAHAKYGIAKDHFVLYTFSGDHNRQPVRIAQTIDDFASDKNRLKRIICELHAFCARGAISSGLDKQLSQLSP</sequence>
<comment type="caution">
    <text evidence="1">The sequence shown here is derived from an EMBL/GenBank/DDBJ whole genome shotgun (WGS) entry which is preliminary data.</text>
</comment>
<dbReference type="AlphaFoldDB" id="A0A2U2BTF0"/>
<dbReference type="Proteomes" id="UP000245168">
    <property type="component" value="Unassembled WGS sequence"/>
</dbReference>
<evidence type="ECO:0000313" key="1">
    <source>
        <dbReference type="EMBL" id="PWE17276.1"/>
    </source>
</evidence>
<organism evidence="1 2">
    <name type="scientific">Marinicauda salina</name>
    <dbReference type="NCBI Taxonomy" id="2135793"/>
    <lineage>
        <taxon>Bacteria</taxon>
        <taxon>Pseudomonadati</taxon>
        <taxon>Pseudomonadota</taxon>
        <taxon>Alphaproteobacteria</taxon>
        <taxon>Maricaulales</taxon>
        <taxon>Maricaulaceae</taxon>
        <taxon>Marinicauda</taxon>
    </lineage>
</organism>
<dbReference type="EMBL" id="QEXV01000003">
    <property type="protein sequence ID" value="PWE17276.1"/>
    <property type="molecule type" value="Genomic_DNA"/>
</dbReference>
<evidence type="ECO:0000313" key="2">
    <source>
        <dbReference type="Proteomes" id="UP000245168"/>
    </source>
</evidence>
<accession>A0A2U2BTF0</accession>
<name>A0A2U2BTF0_9PROT</name>
<proteinExistence type="predicted"/>